<dbReference type="GO" id="GO:0005886">
    <property type="term" value="C:plasma membrane"/>
    <property type="evidence" value="ECO:0007669"/>
    <property type="project" value="UniProtKB-SubCell"/>
</dbReference>
<dbReference type="GO" id="GO:0015031">
    <property type="term" value="P:protein transport"/>
    <property type="evidence" value="ECO:0007669"/>
    <property type="project" value="UniProtKB-KW"/>
</dbReference>
<keyword evidence="6" id="KW-0653">Protein transport</keyword>
<dbReference type="OrthoDB" id="9989112at2759"/>
<evidence type="ECO:0000256" key="2">
    <source>
        <dbReference type="ARBA" id="ARBA00006270"/>
    </source>
</evidence>
<dbReference type="SMART" id="SM00176">
    <property type="entry name" value="RAN"/>
    <property type="match status" value="1"/>
</dbReference>
<evidence type="ECO:0000256" key="6">
    <source>
        <dbReference type="ARBA" id="ARBA00022927"/>
    </source>
</evidence>
<accession>A0A9D4MBQ3</accession>
<dbReference type="PANTHER" id="PTHR47980">
    <property type="entry name" value="LD44762P"/>
    <property type="match status" value="1"/>
</dbReference>
<sequence length="209" mass="23667">MRKTYDYLFKILLVGDGDVGKTQILFRFSEDAYNALFVSTIGIDFKIRSIELDGKIVKLQIWDTAGQERFQTISTSYYRGAMGIMLIYDICNAKSFDNIAGYHEHMKQHACPGFEIMLLGNNCHMEDKRQVNKDTGERFAAQHKMSFMEVSADANINIQEAFFTLARLILNKKEVSIGSDDCGHEDGSDECVQEDGSEEYRPGNACVVQ</sequence>
<dbReference type="PROSITE" id="PS51421">
    <property type="entry name" value="RAS"/>
    <property type="match status" value="1"/>
</dbReference>
<dbReference type="PRINTS" id="PR00449">
    <property type="entry name" value="RASTRNSFRMNG"/>
</dbReference>
<dbReference type="PROSITE" id="PS51420">
    <property type="entry name" value="RHO"/>
    <property type="match status" value="1"/>
</dbReference>
<evidence type="ECO:0000256" key="4">
    <source>
        <dbReference type="ARBA" id="ARBA00022475"/>
    </source>
</evidence>
<dbReference type="InterPro" id="IPR001806">
    <property type="entry name" value="Small_GTPase"/>
</dbReference>
<dbReference type="SMART" id="SM00175">
    <property type="entry name" value="RAB"/>
    <property type="match status" value="1"/>
</dbReference>
<comment type="caution">
    <text evidence="13">The sequence shown here is derived from an EMBL/GenBank/DDBJ whole genome shotgun (WGS) entry which is preliminary data.</text>
</comment>
<evidence type="ECO:0000256" key="8">
    <source>
        <dbReference type="ARBA" id="ARBA00023136"/>
    </source>
</evidence>
<evidence type="ECO:0000256" key="5">
    <source>
        <dbReference type="ARBA" id="ARBA00022741"/>
    </source>
</evidence>
<evidence type="ECO:0000313" key="14">
    <source>
        <dbReference type="Proteomes" id="UP000828390"/>
    </source>
</evidence>
<dbReference type="EMBL" id="JAIWYP010000002">
    <property type="protein sequence ID" value="KAH3874612.1"/>
    <property type="molecule type" value="Genomic_DNA"/>
</dbReference>
<keyword evidence="8" id="KW-0472">Membrane</keyword>
<dbReference type="NCBIfam" id="TIGR00231">
    <property type="entry name" value="small_GTP"/>
    <property type="match status" value="1"/>
</dbReference>
<keyword evidence="4" id="KW-1003">Cell membrane</keyword>
<proteinExistence type="inferred from homology"/>
<name>A0A9D4MBQ3_DREPO</name>
<evidence type="ECO:0000256" key="3">
    <source>
        <dbReference type="ARBA" id="ARBA00022448"/>
    </source>
</evidence>
<dbReference type="SUPFAM" id="SSF52540">
    <property type="entry name" value="P-loop containing nucleoside triphosphate hydrolases"/>
    <property type="match status" value="1"/>
</dbReference>
<protein>
    <recommendedName>
        <fullName evidence="11">Ras-related protein Rab-13</fullName>
    </recommendedName>
</protein>
<evidence type="ECO:0000313" key="13">
    <source>
        <dbReference type="EMBL" id="KAH3874612.1"/>
    </source>
</evidence>
<evidence type="ECO:0000256" key="7">
    <source>
        <dbReference type="ARBA" id="ARBA00023134"/>
    </source>
</evidence>
<keyword evidence="7" id="KW-0342">GTP-binding</keyword>
<dbReference type="Gene3D" id="3.40.50.300">
    <property type="entry name" value="P-loop containing nucleotide triphosphate hydrolases"/>
    <property type="match status" value="1"/>
</dbReference>
<dbReference type="Pfam" id="PF00071">
    <property type="entry name" value="Ras"/>
    <property type="match status" value="1"/>
</dbReference>
<dbReference type="InterPro" id="IPR050305">
    <property type="entry name" value="Small_GTPase_Rab"/>
</dbReference>
<dbReference type="FunFam" id="3.40.50.300:FF:000363">
    <property type="entry name" value="Secretion related GTPase srgA"/>
    <property type="match status" value="1"/>
</dbReference>
<reference evidence="13" key="1">
    <citation type="journal article" date="2019" name="bioRxiv">
        <title>The Genome of the Zebra Mussel, Dreissena polymorpha: A Resource for Invasive Species Research.</title>
        <authorList>
            <person name="McCartney M.A."/>
            <person name="Auch B."/>
            <person name="Kono T."/>
            <person name="Mallez S."/>
            <person name="Zhang Y."/>
            <person name="Obille A."/>
            <person name="Becker A."/>
            <person name="Abrahante J.E."/>
            <person name="Garbe J."/>
            <person name="Badalamenti J.P."/>
            <person name="Herman A."/>
            <person name="Mangelson H."/>
            <person name="Liachko I."/>
            <person name="Sullivan S."/>
            <person name="Sone E.D."/>
            <person name="Koren S."/>
            <person name="Silverstein K.A.T."/>
            <person name="Beckman K.B."/>
            <person name="Gohl D.M."/>
        </authorList>
    </citation>
    <scope>NUCLEOTIDE SEQUENCE</scope>
    <source>
        <strain evidence="13">Duluth1</strain>
        <tissue evidence="13">Whole animal</tissue>
    </source>
</reference>
<dbReference type="Proteomes" id="UP000828390">
    <property type="component" value="Unassembled WGS sequence"/>
</dbReference>
<gene>
    <name evidence="13" type="ORF">DPMN_037862</name>
</gene>
<reference evidence="13" key="2">
    <citation type="submission" date="2020-11" db="EMBL/GenBank/DDBJ databases">
        <authorList>
            <person name="McCartney M.A."/>
            <person name="Auch B."/>
            <person name="Kono T."/>
            <person name="Mallez S."/>
            <person name="Becker A."/>
            <person name="Gohl D.M."/>
            <person name="Silverstein K.A.T."/>
            <person name="Koren S."/>
            <person name="Bechman K.B."/>
            <person name="Herman A."/>
            <person name="Abrahante J.E."/>
            <person name="Garbe J."/>
        </authorList>
    </citation>
    <scope>NUCLEOTIDE SEQUENCE</scope>
    <source>
        <strain evidence="13">Duluth1</strain>
        <tissue evidence="13">Whole animal</tissue>
    </source>
</reference>
<comment type="subcellular location">
    <subcellularLocation>
        <location evidence="1">Cell membrane</location>
        <topology evidence="1">Lipid-anchor</topology>
        <orientation evidence="1">Cytoplasmic side</orientation>
    </subcellularLocation>
</comment>
<evidence type="ECO:0000256" key="11">
    <source>
        <dbReference type="ARBA" id="ARBA00039501"/>
    </source>
</evidence>
<evidence type="ECO:0000256" key="9">
    <source>
        <dbReference type="ARBA" id="ARBA00023288"/>
    </source>
</evidence>
<dbReference type="SMART" id="SM00174">
    <property type="entry name" value="RHO"/>
    <property type="match status" value="1"/>
</dbReference>
<keyword evidence="3" id="KW-0813">Transport</keyword>
<comment type="similarity">
    <text evidence="2">Belongs to the small GTPase superfamily. Rab family.</text>
</comment>
<keyword evidence="9" id="KW-0449">Lipoprotein</keyword>
<dbReference type="InterPro" id="IPR027417">
    <property type="entry name" value="P-loop_NTPase"/>
</dbReference>
<evidence type="ECO:0000256" key="10">
    <source>
        <dbReference type="ARBA" id="ARBA00023289"/>
    </source>
</evidence>
<evidence type="ECO:0000256" key="12">
    <source>
        <dbReference type="SAM" id="MobiDB-lite"/>
    </source>
</evidence>
<organism evidence="13 14">
    <name type="scientific">Dreissena polymorpha</name>
    <name type="common">Zebra mussel</name>
    <name type="synonym">Mytilus polymorpha</name>
    <dbReference type="NCBI Taxonomy" id="45954"/>
    <lineage>
        <taxon>Eukaryota</taxon>
        <taxon>Metazoa</taxon>
        <taxon>Spiralia</taxon>
        <taxon>Lophotrochozoa</taxon>
        <taxon>Mollusca</taxon>
        <taxon>Bivalvia</taxon>
        <taxon>Autobranchia</taxon>
        <taxon>Heteroconchia</taxon>
        <taxon>Euheterodonta</taxon>
        <taxon>Imparidentia</taxon>
        <taxon>Neoheterodontei</taxon>
        <taxon>Myida</taxon>
        <taxon>Dreissenoidea</taxon>
        <taxon>Dreissenidae</taxon>
        <taxon>Dreissena</taxon>
    </lineage>
</organism>
<dbReference type="InterPro" id="IPR005225">
    <property type="entry name" value="Small_GTP-bd"/>
</dbReference>
<feature type="region of interest" description="Disordered" evidence="12">
    <location>
        <begin position="179"/>
        <end position="204"/>
    </location>
</feature>
<keyword evidence="14" id="KW-1185">Reference proteome</keyword>
<dbReference type="GO" id="GO:0003924">
    <property type="term" value="F:GTPase activity"/>
    <property type="evidence" value="ECO:0007669"/>
    <property type="project" value="InterPro"/>
</dbReference>
<dbReference type="SMART" id="SM00173">
    <property type="entry name" value="RAS"/>
    <property type="match status" value="1"/>
</dbReference>
<dbReference type="AlphaFoldDB" id="A0A9D4MBQ3"/>
<dbReference type="PROSITE" id="PS51419">
    <property type="entry name" value="RAB"/>
    <property type="match status" value="1"/>
</dbReference>
<evidence type="ECO:0000256" key="1">
    <source>
        <dbReference type="ARBA" id="ARBA00004342"/>
    </source>
</evidence>
<dbReference type="GO" id="GO:0005525">
    <property type="term" value="F:GTP binding"/>
    <property type="evidence" value="ECO:0007669"/>
    <property type="project" value="UniProtKB-KW"/>
</dbReference>
<keyword evidence="5" id="KW-0547">Nucleotide-binding</keyword>
<keyword evidence="10" id="KW-0636">Prenylation</keyword>
<feature type="compositionally biased region" description="Acidic residues" evidence="12">
    <location>
        <begin position="187"/>
        <end position="197"/>
    </location>
</feature>